<proteinExistence type="predicted"/>
<reference evidence="2 3" key="1">
    <citation type="submission" date="2017-11" db="EMBL/GenBank/DDBJ databases">
        <title>Isolation and Characterization of Methanogenic Archaea from Saline Meromictic Lake at Siberia.</title>
        <authorList>
            <person name="Shen Y."/>
            <person name="Huang H.-H."/>
            <person name="Lai M.-C."/>
            <person name="Chen S.-C."/>
        </authorList>
    </citation>
    <scope>NUCLEOTIDE SEQUENCE [LARGE SCALE GENOMIC DNA]</scope>
    <source>
        <strain evidence="2 3">SY-01</strain>
    </source>
</reference>
<accession>A0A4E0Q695</accession>
<name>A0A4E0Q695_9EURY</name>
<feature type="region of interest" description="Disordered" evidence="1">
    <location>
        <begin position="53"/>
        <end position="76"/>
    </location>
</feature>
<dbReference type="RefSeq" id="WP_135389272.1">
    <property type="nucleotide sequence ID" value="NZ_PGGK01000004.1"/>
</dbReference>
<evidence type="ECO:0000313" key="3">
    <source>
        <dbReference type="Proteomes" id="UP000297295"/>
    </source>
</evidence>
<dbReference type="AlphaFoldDB" id="A0A4E0Q695"/>
<dbReference type="EMBL" id="PGGK01000004">
    <property type="protein sequence ID" value="TGC09757.1"/>
    <property type="molecule type" value="Genomic_DNA"/>
</dbReference>
<dbReference type="Proteomes" id="UP000297295">
    <property type="component" value="Unassembled WGS sequence"/>
</dbReference>
<comment type="caution">
    <text evidence="2">The sequence shown here is derived from an EMBL/GenBank/DDBJ whole genome shotgun (WGS) entry which is preliminary data.</text>
</comment>
<feature type="compositionally biased region" description="Polar residues" evidence="1">
    <location>
        <begin position="53"/>
        <end position="63"/>
    </location>
</feature>
<keyword evidence="3" id="KW-1185">Reference proteome</keyword>
<evidence type="ECO:0000313" key="2">
    <source>
        <dbReference type="EMBL" id="TGC09757.1"/>
    </source>
</evidence>
<evidence type="ECO:0000256" key="1">
    <source>
        <dbReference type="SAM" id="MobiDB-lite"/>
    </source>
</evidence>
<organism evidence="2 3">
    <name type="scientific">Methanolobus halotolerans</name>
    <dbReference type="NCBI Taxonomy" id="2052935"/>
    <lineage>
        <taxon>Archaea</taxon>
        <taxon>Methanobacteriati</taxon>
        <taxon>Methanobacteriota</taxon>
        <taxon>Stenosarchaea group</taxon>
        <taxon>Methanomicrobia</taxon>
        <taxon>Methanosarcinales</taxon>
        <taxon>Methanosarcinaceae</taxon>
        <taxon>Methanolobus</taxon>
    </lineage>
</organism>
<protein>
    <submittedName>
        <fullName evidence="2">Uncharacterized protein</fullName>
    </submittedName>
</protein>
<gene>
    <name evidence="2" type="ORF">CUN85_05190</name>
</gene>
<sequence length="76" mass="8692">MPEKSWFFATEENDQMEEKSEFVRAKRTSVIISKKGESVNSLYDCHGWEYGTATSENTGNDGTTLEAYDNTTEDRK</sequence>